<sequence>MRPQILFHPQLRMSSLPRWVRRDLNSRLFLRLKTTTRVPRAPKESALPTKTSNAIPAAPRPSPPTPATHAKTTVRRGPPERILIYHGGTGKTIFLGMLRITTIFIFGVSCLVVAPAFFASDFPWYIAPAVVIGGALPLLFVAYTSGPFVNYIHLALPVAARKSRETAIEYAKNLPPSATLYLNTMKFTTIPRQTEVRLADLVPDKELLRPVSFRNQNPAPLRWWQLSTLRKFYTTEKSKPAKSTSTFYPEIWEHVYNQIQKNVPSKKN</sequence>
<dbReference type="RefSeq" id="XP_028488297.1">
    <property type="nucleotide sequence ID" value="XM_028625844.1"/>
</dbReference>
<dbReference type="GeneID" id="39595121"/>
<comment type="caution">
    <text evidence="3">The sequence shown here is derived from an EMBL/GenBank/DDBJ whole genome shotgun (WGS) entry which is preliminary data.</text>
</comment>
<evidence type="ECO:0000256" key="2">
    <source>
        <dbReference type="SAM" id="Phobius"/>
    </source>
</evidence>
<keyword evidence="2" id="KW-0812">Transmembrane</keyword>
<protein>
    <submittedName>
        <fullName evidence="3">Uncharacterized protein</fullName>
    </submittedName>
</protein>
<accession>A0A443I3L1</accession>
<keyword evidence="4" id="KW-1185">Reference proteome</keyword>
<dbReference type="Proteomes" id="UP000283841">
    <property type="component" value="Unassembled WGS sequence"/>
</dbReference>
<feature type="transmembrane region" description="Helical" evidence="2">
    <location>
        <begin position="124"/>
        <end position="143"/>
    </location>
</feature>
<evidence type="ECO:0000256" key="1">
    <source>
        <dbReference type="SAM" id="MobiDB-lite"/>
    </source>
</evidence>
<evidence type="ECO:0000313" key="4">
    <source>
        <dbReference type="Proteomes" id="UP000283841"/>
    </source>
</evidence>
<dbReference type="OrthoDB" id="2386090at2759"/>
<keyword evidence="2" id="KW-0472">Membrane</keyword>
<feature type="transmembrane region" description="Helical" evidence="2">
    <location>
        <begin position="93"/>
        <end position="118"/>
    </location>
</feature>
<name>A0A443I3L1_BYSSP</name>
<proteinExistence type="predicted"/>
<keyword evidence="2" id="KW-1133">Transmembrane helix</keyword>
<gene>
    <name evidence="3" type="ORF">C8Q69DRAFT_178828</name>
</gene>
<dbReference type="EMBL" id="RCNU01000002">
    <property type="protein sequence ID" value="RWQ98652.1"/>
    <property type="molecule type" value="Genomic_DNA"/>
</dbReference>
<dbReference type="VEuPathDB" id="FungiDB:C8Q69DRAFT_178828"/>
<dbReference type="AlphaFoldDB" id="A0A443I3L1"/>
<organism evidence="3 4">
    <name type="scientific">Byssochlamys spectabilis</name>
    <name type="common">Paecilomyces variotii</name>
    <dbReference type="NCBI Taxonomy" id="264951"/>
    <lineage>
        <taxon>Eukaryota</taxon>
        <taxon>Fungi</taxon>
        <taxon>Dikarya</taxon>
        <taxon>Ascomycota</taxon>
        <taxon>Pezizomycotina</taxon>
        <taxon>Eurotiomycetes</taxon>
        <taxon>Eurotiomycetidae</taxon>
        <taxon>Eurotiales</taxon>
        <taxon>Thermoascaceae</taxon>
        <taxon>Paecilomyces</taxon>
    </lineage>
</organism>
<reference evidence="3 4" key="1">
    <citation type="journal article" date="2018" name="Front. Microbiol.">
        <title>Genomic and genetic insights into a cosmopolitan fungus, Paecilomyces variotii (Eurotiales).</title>
        <authorList>
            <person name="Urquhart A.S."/>
            <person name="Mondo S.J."/>
            <person name="Makela M.R."/>
            <person name="Hane J.K."/>
            <person name="Wiebenga A."/>
            <person name="He G."/>
            <person name="Mihaltcheva S."/>
            <person name="Pangilinan J."/>
            <person name="Lipzen A."/>
            <person name="Barry K."/>
            <person name="de Vries R.P."/>
            <person name="Grigoriev I.V."/>
            <person name="Idnurm A."/>
        </authorList>
    </citation>
    <scope>NUCLEOTIDE SEQUENCE [LARGE SCALE GENOMIC DNA]</scope>
    <source>
        <strain evidence="3 4">CBS 101075</strain>
    </source>
</reference>
<evidence type="ECO:0000313" key="3">
    <source>
        <dbReference type="EMBL" id="RWQ98652.1"/>
    </source>
</evidence>
<feature type="region of interest" description="Disordered" evidence="1">
    <location>
        <begin position="40"/>
        <end position="75"/>
    </location>
</feature>